<protein>
    <recommendedName>
        <fullName evidence="2">UPF0173 metal-dependent hydrolase GCM10007301_13890</fullName>
    </recommendedName>
</protein>
<dbReference type="Gene3D" id="3.60.15.10">
    <property type="entry name" value="Ribonuclease Z/Hydroxyacylglutathione hydrolase-like"/>
    <property type="match status" value="1"/>
</dbReference>
<evidence type="ECO:0000256" key="2">
    <source>
        <dbReference type="HAMAP-Rule" id="MF_00457"/>
    </source>
</evidence>
<dbReference type="SUPFAM" id="SSF56281">
    <property type="entry name" value="Metallo-hydrolase/oxidoreductase"/>
    <property type="match status" value="1"/>
</dbReference>
<dbReference type="HAMAP" id="MF_00457">
    <property type="entry name" value="UPF0173"/>
    <property type="match status" value="1"/>
</dbReference>
<gene>
    <name evidence="4" type="ORF">GCM10007301_13890</name>
</gene>
<evidence type="ECO:0000256" key="1">
    <source>
        <dbReference type="ARBA" id="ARBA00022801"/>
    </source>
</evidence>
<feature type="domain" description="Metallo-beta-lactamase" evidence="3">
    <location>
        <begin position="7"/>
        <end position="200"/>
    </location>
</feature>
<dbReference type="InterPro" id="IPR050114">
    <property type="entry name" value="UPF0173_UPF0282_UlaG_hydrolase"/>
</dbReference>
<proteinExistence type="inferred from homology"/>
<evidence type="ECO:0000259" key="3">
    <source>
        <dbReference type="SMART" id="SM00849"/>
    </source>
</evidence>
<dbReference type="GO" id="GO:0016787">
    <property type="term" value="F:hydrolase activity"/>
    <property type="evidence" value="ECO:0007669"/>
    <property type="project" value="UniProtKB-UniRule"/>
</dbReference>
<dbReference type="EMBL" id="BMCT01000001">
    <property type="protein sequence ID" value="GGF55482.1"/>
    <property type="molecule type" value="Genomic_DNA"/>
</dbReference>
<dbReference type="Pfam" id="PF12706">
    <property type="entry name" value="Lactamase_B_2"/>
    <property type="match status" value="1"/>
</dbReference>
<name>A0A917BSS1_9HYPH</name>
<evidence type="ECO:0000313" key="5">
    <source>
        <dbReference type="Proteomes" id="UP000606044"/>
    </source>
</evidence>
<organism evidence="4 5">
    <name type="scientific">Azorhizobium oxalatiphilum</name>
    <dbReference type="NCBI Taxonomy" id="980631"/>
    <lineage>
        <taxon>Bacteria</taxon>
        <taxon>Pseudomonadati</taxon>
        <taxon>Pseudomonadota</taxon>
        <taxon>Alphaproteobacteria</taxon>
        <taxon>Hyphomicrobiales</taxon>
        <taxon>Xanthobacteraceae</taxon>
        <taxon>Azorhizobium</taxon>
    </lineage>
</organism>
<comment type="similarity">
    <text evidence="2">Belongs to the UPF0173 family.</text>
</comment>
<dbReference type="SMART" id="SM00849">
    <property type="entry name" value="Lactamase_B"/>
    <property type="match status" value="1"/>
</dbReference>
<dbReference type="PANTHER" id="PTHR43546:SF3">
    <property type="entry name" value="UPF0173 METAL-DEPENDENT HYDROLASE MJ1163"/>
    <property type="match status" value="1"/>
</dbReference>
<dbReference type="Proteomes" id="UP000606044">
    <property type="component" value="Unassembled WGS sequence"/>
</dbReference>
<dbReference type="RefSeq" id="WP_188576602.1">
    <property type="nucleotide sequence ID" value="NZ_BMCT01000001.1"/>
</dbReference>
<keyword evidence="5" id="KW-1185">Reference proteome</keyword>
<comment type="caution">
    <text evidence="4">The sequence shown here is derived from an EMBL/GenBank/DDBJ whole genome shotgun (WGS) entry which is preliminary data.</text>
</comment>
<sequence>MKITWLGHAAFRYDFAGKAVLIDPFLTHNPTFKGDVAEVARGVDHILLTHGHGDHIGDTVSIVKAAEAEGRTITVVANPELCYYLGGQGLTALAMMGLGGVQALDGFTVAMVRADHTSGSESPTPVYLGTPSGLIVTPTGGPGVWHLGDTDIFSDMALISEIHKPKVAIVPIGDRFTMGPRTAALAVQRFIDVETVIPCHYGTFPLLVPDASRFVAALEGHPVKVLVPKSGESVEV</sequence>
<accession>A0A917BSS1</accession>
<evidence type="ECO:0000313" key="4">
    <source>
        <dbReference type="EMBL" id="GGF55482.1"/>
    </source>
</evidence>
<dbReference type="PANTHER" id="PTHR43546">
    <property type="entry name" value="UPF0173 METAL-DEPENDENT HYDROLASE MJ1163-RELATED"/>
    <property type="match status" value="1"/>
</dbReference>
<reference evidence="4" key="1">
    <citation type="journal article" date="2014" name="Int. J. Syst. Evol. Microbiol.">
        <title>Complete genome sequence of Corynebacterium casei LMG S-19264T (=DSM 44701T), isolated from a smear-ripened cheese.</title>
        <authorList>
            <consortium name="US DOE Joint Genome Institute (JGI-PGF)"/>
            <person name="Walter F."/>
            <person name="Albersmeier A."/>
            <person name="Kalinowski J."/>
            <person name="Ruckert C."/>
        </authorList>
    </citation>
    <scope>NUCLEOTIDE SEQUENCE</scope>
    <source>
        <strain evidence="4">CCM 7897</strain>
    </source>
</reference>
<dbReference type="CDD" id="cd06262">
    <property type="entry name" value="metallo-hydrolase-like_MBL-fold"/>
    <property type="match status" value="1"/>
</dbReference>
<dbReference type="InterPro" id="IPR036866">
    <property type="entry name" value="RibonucZ/Hydroxyglut_hydro"/>
</dbReference>
<dbReference type="InterPro" id="IPR022877">
    <property type="entry name" value="UPF0173"/>
</dbReference>
<dbReference type="NCBIfam" id="NF001911">
    <property type="entry name" value="PRK00685.1"/>
    <property type="match status" value="1"/>
</dbReference>
<keyword evidence="1 2" id="KW-0378">Hydrolase</keyword>
<dbReference type="InterPro" id="IPR001279">
    <property type="entry name" value="Metallo-B-lactamas"/>
</dbReference>
<reference evidence="4" key="2">
    <citation type="submission" date="2020-09" db="EMBL/GenBank/DDBJ databases">
        <authorList>
            <person name="Sun Q."/>
            <person name="Sedlacek I."/>
        </authorList>
    </citation>
    <scope>NUCLEOTIDE SEQUENCE</scope>
    <source>
        <strain evidence="4">CCM 7897</strain>
    </source>
</reference>
<dbReference type="AlphaFoldDB" id="A0A917BSS1"/>